<feature type="region of interest" description="Disordered" evidence="1">
    <location>
        <begin position="50"/>
        <end position="71"/>
    </location>
</feature>
<comment type="caution">
    <text evidence="2">The sequence shown here is derived from an EMBL/GenBank/DDBJ whole genome shotgun (WGS) entry which is preliminary data.</text>
</comment>
<gene>
    <name evidence="2" type="ORF">CRM22_003598</name>
</gene>
<dbReference type="AlphaFoldDB" id="A0A4S2M0H8"/>
<evidence type="ECO:0000313" key="3">
    <source>
        <dbReference type="Proteomes" id="UP000308267"/>
    </source>
</evidence>
<reference evidence="2 3" key="1">
    <citation type="journal article" date="2019" name="BMC Genomics">
        <title>New insights from Opisthorchis felineus genome: update on genomics of the epidemiologically important liver flukes.</title>
        <authorList>
            <person name="Ershov N.I."/>
            <person name="Mordvinov V.A."/>
            <person name="Prokhortchouk E.B."/>
            <person name="Pakharukova M.Y."/>
            <person name="Gunbin K.V."/>
            <person name="Ustyantsev K."/>
            <person name="Genaev M.A."/>
            <person name="Blinov A.G."/>
            <person name="Mazur A."/>
            <person name="Boulygina E."/>
            <person name="Tsygankova S."/>
            <person name="Khrameeva E."/>
            <person name="Chekanov N."/>
            <person name="Fan G."/>
            <person name="Xiao A."/>
            <person name="Zhang H."/>
            <person name="Xu X."/>
            <person name="Yang H."/>
            <person name="Solovyev V."/>
            <person name="Lee S.M."/>
            <person name="Liu X."/>
            <person name="Afonnikov D.A."/>
            <person name="Skryabin K.G."/>
        </authorList>
    </citation>
    <scope>NUCLEOTIDE SEQUENCE [LARGE SCALE GENOMIC DNA]</scope>
    <source>
        <strain evidence="2">AK-0245</strain>
        <tissue evidence="2">Whole organism</tissue>
    </source>
</reference>
<keyword evidence="3" id="KW-1185">Reference proteome</keyword>
<feature type="non-terminal residue" evidence="2">
    <location>
        <position position="71"/>
    </location>
</feature>
<evidence type="ECO:0000256" key="1">
    <source>
        <dbReference type="SAM" id="MobiDB-lite"/>
    </source>
</evidence>
<dbReference type="Proteomes" id="UP000308267">
    <property type="component" value="Unassembled WGS sequence"/>
</dbReference>
<accession>A0A4S2M0H8</accession>
<name>A0A4S2M0H8_OPIFE</name>
<protein>
    <submittedName>
        <fullName evidence="2">Uncharacterized protein</fullName>
    </submittedName>
</protein>
<feature type="compositionally biased region" description="Polar residues" evidence="1">
    <location>
        <begin position="50"/>
        <end position="65"/>
    </location>
</feature>
<dbReference type="EMBL" id="SJOL01005866">
    <property type="protein sequence ID" value="TGZ69701.1"/>
    <property type="molecule type" value="Genomic_DNA"/>
</dbReference>
<evidence type="ECO:0000313" key="2">
    <source>
        <dbReference type="EMBL" id="TGZ69701.1"/>
    </source>
</evidence>
<proteinExistence type="predicted"/>
<organism evidence="2 3">
    <name type="scientific">Opisthorchis felineus</name>
    <dbReference type="NCBI Taxonomy" id="147828"/>
    <lineage>
        <taxon>Eukaryota</taxon>
        <taxon>Metazoa</taxon>
        <taxon>Spiralia</taxon>
        <taxon>Lophotrochozoa</taxon>
        <taxon>Platyhelminthes</taxon>
        <taxon>Trematoda</taxon>
        <taxon>Digenea</taxon>
        <taxon>Opisthorchiida</taxon>
        <taxon>Opisthorchiata</taxon>
        <taxon>Opisthorchiidae</taxon>
        <taxon>Opisthorchis</taxon>
    </lineage>
</organism>
<sequence>MRKKWKGDVDFRWKHWKSNQIEQWPPTQDKLEYPLQDFLLTLINNGDKTIEDASSNGDKNLGESNVRTDVK</sequence>